<feature type="region of interest" description="Disordered" evidence="4">
    <location>
        <begin position="48"/>
        <end position="72"/>
    </location>
</feature>
<dbReference type="GO" id="GO:0046819">
    <property type="term" value="P:protein secretion by the type V secretion system"/>
    <property type="evidence" value="ECO:0007669"/>
    <property type="project" value="TreeGrafter"/>
</dbReference>
<reference evidence="7 8" key="1">
    <citation type="submission" date="2014-07" db="EMBL/GenBank/DDBJ databases">
        <title>Expanding our view of genomic diversity in Candidatus Accumulibacter clades.</title>
        <authorList>
            <person name="Skennerton C.T."/>
            <person name="Barr J.J."/>
            <person name="Slater F.R."/>
            <person name="Bond P.L."/>
            <person name="Tyson G.W."/>
        </authorList>
    </citation>
    <scope>NUCLEOTIDE SEQUENCE [LARGE SCALE GENOMIC DNA]</scope>
    <source>
        <strain evidence="8">SK-01</strain>
    </source>
</reference>
<evidence type="ECO:0000256" key="2">
    <source>
        <dbReference type="ARBA" id="ARBA00022692"/>
    </source>
</evidence>
<dbReference type="EMBL" id="JDSS02000020">
    <property type="protein sequence ID" value="KFB68443.1"/>
    <property type="molecule type" value="Genomic_DNA"/>
</dbReference>
<name>A0A084Y149_9PROT</name>
<dbReference type="PANTHER" id="PTHR34597:SF3">
    <property type="entry name" value="OUTER MEMBRANE TRANSPORTER CDIB"/>
    <property type="match status" value="1"/>
</dbReference>
<evidence type="ECO:0000259" key="5">
    <source>
        <dbReference type="Pfam" id="PF03865"/>
    </source>
</evidence>
<dbReference type="Gene3D" id="2.40.160.50">
    <property type="entry name" value="membrane protein fhac: a member of the omp85/tpsb transporter family"/>
    <property type="match status" value="1"/>
</dbReference>
<sequence length="575" mass="64242">MTRKIPMRAHTTCTFIPVALFGLLMGLPPAAFAAEAIDHLNVQEPTRPEYLPAKPEEGFQLPPVSPEPAIPAPGAAGESVWIDQIRFRGNRVIPTSELAAVAAGYAGRSLDAAGLEDLRQKLSRHYVDRGYINSGALLGKEAIDGDTVTFDIIEGRLSEVRLHGLERLNENYLRQRLTRSSDGALNVDTLRERFQLLLDDPLFERLNARLIPDARLGEAILDVEVLRARPYQLTAFANNYRPPSIGSNVYGLSGWLRNLTGQGDVLNGSVQDSTQGGANGRYSVGWQMPLNQIGTRLSFQYDHEDSTVIEDPLQDLDIKSVLDTRDFGLSQVFVETLQHKLTLGVNRVDRKNSTTLLGRRFSFIPGEPDGVTRVSAWRFWQEYAYRSESQVLALRSTFTSARNNAQEIAGLPAGTPQPDSHYTIWLGQAQYARRVLENGAQFILIGNLQQTQDRLLPLDRMSIGGVHTVRGYRENQMIRDTGTIVNVEFDYPLVRNPGKGFNLSLIPFYDYGRGKNQSEPADTLSSMGLVTRMRWEGVSLDFSFAKRLNHPDFVRSNGGNLQDKGINFQLNYNFF</sequence>
<evidence type="ECO:0000256" key="4">
    <source>
        <dbReference type="SAM" id="MobiDB-lite"/>
    </source>
</evidence>
<feature type="domain" description="Polypeptide-transport-associated ShlB-type" evidence="6">
    <location>
        <begin position="82"/>
        <end position="155"/>
    </location>
</feature>
<evidence type="ECO:0000313" key="8">
    <source>
        <dbReference type="Proteomes" id="UP000019812"/>
    </source>
</evidence>
<protein>
    <submittedName>
        <fullName evidence="7">Heme/hemopexin transporter protein HuxB</fullName>
    </submittedName>
</protein>
<dbReference type="Proteomes" id="UP000019812">
    <property type="component" value="Unassembled WGS sequence"/>
</dbReference>
<accession>A0A084Y149</accession>
<dbReference type="GO" id="GO:0098046">
    <property type="term" value="C:type V protein secretion system complex"/>
    <property type="evidence" value="ECO:0007669"/>
    <property type="project" value="TreeGrafter"/>
</dbReference>
<dbReference type="Gene3D" id="3.10.20.310">
    <property type="entry name" value="membrane protein fhac"/>
    <property type="match status" value="1"/>
</dbReference>
<dbReference type="InterPro" id="IPR051544">
    <property type="entry name" value="TPS_OM_transporter"/>
</dbReference>
<dbReference type="Pfam" id="PF08479">
    <property type="entry name" value="POTRA_2"/>
    <property type="match status" value="1"/>
</dbReference>
<evidence type="ECO:0000256" key="1">
    <source>
        <dbReference type="ARBA" id="ARBA00022452"/>
    </source>
</evidence>
<keyword evidence="3" id="KW-0998">Cell outer membrane</keyword>
<dbReference type="PANTHER" id="PTHR34597">
    <property type="entry name" value="SLR1661 PROTEIN"/>
    <property type="match status" value="1"/>
</dbReference>
<gene>
    <name evidence="7" type="primary">hxuB</name>
    <name evidence="7" type="ORF">CAPSK01_001838</name>
</gene>
<dbReference type="AlphaFoldDB" id="A0A084Y149"/>
<dbReference type="Pfam" id="PF03865">
    <property type="entry name" value="ShlB"/>
    <property type="match status" value="1"/>
</dbReference>
<keyword evidence="2" id="KW-0812">Transmembrane</keyword>
<dbReference type="GO" id="GO:0008320">
    <property type="term" value="F:protein transmembrane transporter activity"/>
    <property type="evidence" value="ECO:0007669"/>
    <property type="project" value="TreeGrafter"/>
</dbReference>
<dbReference type="InterPro" id="IPR005565">
    <property type="entry name" value="Hemolysn_activator_HlyB_C"/>
</dbReference>
<organism evidence="7 8">
    <name type="scientific">Candidatus Accumulibacter vicinus</name>
    <dbReference type="NCBI Taxonomy" id="2954382"/>
    <lineage>
        <taxon>Bacteria</taxon>
        <taxon>Pseudomonadati</taxon>
        <taxon>Pseudomonadota</taxon>
        <taxon>Betaproteobacteria</taxon>
        <taxon>Candidatus Accumulibacter</taxon>
    </lineage>
</organism>
<dbReference type="STRING" id="1457154.CAPSK01_001838"/>
<keyword evidence="1" id="KW-0472">Membrane</keyword>
<keyword evidence="1" id="KW-1134">Transmembrane beta strand</keyword>
<evidence type="ECO:0000313" key="7">
    <source>
        <dbReference type="EMBL" id="KFB68443.1"/>
    </source>
</evidence>
<proteinExistence type="predicted"/>
<dbReference type="InterPro" id="IPR013686">
    <property type="entry name" value="Polypept-transport_assoc_ShlB"/>
</dbReference>
<evidence type="ECO:0000259" key="6">
    <source>
        <dbReference type="Pfam" id="PF08479"/>
    </source>
</evidence>
<comment type="caution">
    <text evidence="7">The sequence shown here is derived from an EMBL/GenBank/DDBJ whole genome shotgun (WGS) entry which is preliminary data.</text>
</comment>
<evidence type="ECO:0000256" key="3">
    <source>
        <dbReference type="ARBA" id="ARBA00023237"/>
    </source>
</evidence>
<feature type="domain" description="Haemolysin activator HlyB C-terminal" evidence="5">
    <location>
        <begin position="217"/>
        <end position="530"/>
    </location>
</feature>